<protein>
    <submittedName>
        <fullName evidence="5">Lrp/AsnC family transcriptional regulator</fullName>
    </submittedName>
</protein>
<feature type="domain" description="HTH asnC-type" evidence="4">
    <location>
        <begin position="18"/>
        <end position="78"/>
    </location>
</feature>
<evidence type="ECO:0000256" key="1">
    <source>
        <dbReference type="ARBA" id="ARBA00023015"/>
    </source>
</evidence>
<dbReference type="InterPro" id="IPR011008">
    <property type="entry name" value="Dimeric_a/b-barrel"/>
</dbReference>
<dbReference type="PANTHER" id="PTHR30154">
    <property type="entry name" value="LEUCINE-RESPONSIVE REGULATORY PROTEIN"/>
    <property type="match status" value="1"/>
</dbReference>
<name>A0ABU4HNF2_9ACTN</name>
<dbReference type="InterPro" id="IPR036388">
    <property type="entry name" value="WH-like_DNA-bd_sf"/>
</dbReference>
<dbReference type="SMART" id="SM00344">
    <property type="entry name" value="HTH_ASNC"/>
    <property type="match status" value="1"/>
</dbReference>
<gene>
    <name evidence="5" type="ORF">R7226_10795</name>
</gene>
<dbReference type="InterPro" id="IPR019887">
    <property type="entry name" value="Tscrpt_reg_AsnC/Lrp_C"/>
</dbReference>
<dbReference type="PRINTS" id="PR00033">
    <property type="entry name" value="HTHASNC"/>
</dbReference>
<proteinExistence type="predicted"/>
<dbReference type="EMBL" id="JAWSTH010000023">
    <property type="protein sequence ID" value="MDW5594828.1"/>
    <property type="molecule type" value="Genomic_DNA"/>
</dbReference>
<keyword evidence="2" id="KW-0238">DNA-binding</keyword>
<dbReference type="Pfam" id="PF13404">
    <property type="entry name" value="HTH_AsnC-type"/>
    <property type="match status" value="1"/>
</dbReference>
<dbReference type="InterPro" id="IPR019888">
    <property type="entry name" value="Tscrpt_reg_AsnC-like"/>
</dbReference>
<dbReference type="InterPro" id="IPR036390">
    <property type="entry name" value="WH_DNA-bd_sf"/>
</dbReference>
<accession>A0ABU4HNF2</accession>
<keyword evidence="1" id="KW-0805">Transcription regulation</keyword>
<evidence type="ECO:0000259" key="4">
    <source>
        <dbReference type="PROSITE" id="PS50956"/>
    </source>
</evidence>
<evidence type="ECO:0000313" key="5">
    <source>
        <dbReference type="EMBL" id="MDW5594828.1"/>
    </source>
</evidence>
<keyword evidence="6" id="KW-1185">Reference proteome</keyword>
<dbReference type="Pfam" id="PF01037">
    <property type="entry name" value="AsnC_trans_reg"/>
    <property type="match status" value="1"/>
</dbReference>
<sequence>MPRAKRQSPAEPARDGAIDATDLEIIAELQEDGRRTYGRIGQQVGLSEAAVRQRVQRLVDSEAIKIVAVTDPERFGVRVRATIAVSVDGDVEPVAEALAEIPQVDYVVAVAGPFDVLVEVQCSDEADLFAVINRGIRQIDGVAGTETWPYLRLYKQTYPWPPN</sequence>
<dbReference type="PANTHER" id="PTHR30154:SF34">
    <property type="entry name" value="TRANSCRIPTIONAL REGULATOR AZLB"/>
    <property type="match status" value="1"/>
</dbReference>
<comment type="caution">
    <text evidence="5">The sequence shown here is derived from an EMBL/GenBank/DDBJ whole genome shotgun (WGS) entry which is preliminary data.</text>
</comment>
<dbReference type="SUPFAM" id="SSF54909">
    <property type="entry name" value="Dimeric alpha+beta barrel"/>
    <property type="match status" value="1"/>
</dbReference>
<dbReference type="PROSITE" id="PS50956">
    <property type="entry name" value="HTH_ASNC_2"/>
    <property type="match status" value="1"/>
</dbReference>
<organism evidence="5 6">
    <name type="scientific">Conexibacter stalactiti</name>
    <dbReference type="NCBI Taxonomy" id="1940611"/>
    <lineage>
        <taxon>Bacteria</taxon>
        <taxon>Bacillati</taxon>
        <taxon>Actinomycetota</taxon>
        <taxon>Thermoleophilia</taxon>
        <taxon>Solirubrobacterales</taxon>
        <taxon>Conexibacteraceae</taxon>
        <taxon>Conexibacter</taxon>
    </lineage>
</organism>
<keyword evidence="3" id="KW-0804">Transcription</keyword>
<dbReference type="Gene3D" id="1.10.10.10">
    <property type="entry name" value="Winged helix-like DNA-binding domain superfamily/Winged helix DNA-binding domain"/>
    <property type="match status" value="1"/>
</dbReference>
<dbReference type="InterPro" id="IPR000485">
    <property type="entry name" value="AsnC-type_HTH_dom"/>
</dbReference>
<reference evidence="6" key="1">
    <citation type="submission" date="2023-07" db="EMBL/GenBank/DDBJ databases">
        <title>Conexibacter stalactiti sp. nov., isolated from stalactites in a lava cave and emended description of the genus Conexibacter.</title>
        <authorList>
            <person name="Lee S.D."/>
        </authorList>
    </citation>
    <scope>NUCLEOTIDE SEQUENCE [LARGE SCALE GENOMIC DNA]</scope>
    <source>
        <strain evidence="6">KCTC 39840</strain>
    </source>
</reference>
<reference evidence="5 6" key="2">
    <citation type="submission" date="2023-10" db="EMBL/GenBank/DDBJ databases">
        <authorList>
            <person name="Han X.F."/>
        </authorList>
    </citation>
    <scope>NUCLEOTIDE SEQUENCE [LARGE SCALE GENOMIC DNA]</scope>
    <source>
        <strain evidence="5 6">KCTC 39840</strain>
    </source>
</reference>
<evidence type="ECO:0000256" key="3">
    <source>
        <dbReference type="ARBA" id="ARBA00023163"/>
    </source>
</evidence>
<dbReference type="RefSeq" id="WP_318597150.1">
    <property type="nucleotide sequence ID" value="NZ_JAWSTH010000023.1"/>
</dbReference>
<dbReference type="SUPFAM" id="SSF46785">
    <property type="entry name" value="Winged helix' DNA-binding domain"/>
    <property type="match status" value="1"/>
</dbReference>
<dbReference type="Proteomes" id="UP001284601">
    <property type="component" value="Unassembled WGS sequence"/>
</dbReference>
<evidence type="ECO:0000313" key="6">
    <source>
        <dbReference type="Proteomes" id="UP001284601"/>
    </source>
</evidence>
<dbReference type="Gene3D" id="3.30.70.920">
    <property type="match status" value="1"/>
</dbReference>
<evidence type="ECO:0000256" key="2">
    <source>
        <dbReference type="ARBA" id="ARBA00023125"/>
    </source>
</evidence>